<dbReference type="HAMAP" id="MF_01161">
    <property type="entry name" value="tRNA_Ile_lys_synt"/>
    <property type="match status" value="1"/>
</dbReference>
<evidence type="ECO:0000256" key="3">
    <source>
        <dbReference type="ARBA" id="ARBA00022490"/>
    </source>
</evidence>
<evidence type="ECO:0000259" key="9">
    <source>
        <dbReference type="SMART" id="SM00977"/>
    </source>
</evidence>
<keyword evidence="3" id="KW-0963">Cytoplasm</keyword>
<keyword evidence="4 10" id="KW-0436">Ligase</keyword>
<dbReference type="InterPro" id="IPR012094">
    <property type="entry name" value="tRNA_Ile_lys_synt"/>
</dbReference>
<dbReference type="GO" id="GO:0005524">
    <property type="term" value="F:ATP binding"/>
    <property type="evidence" value="ECO:0007669"/>
    <property type="project" value="UniProtKB-KW"/>
</dbReference>
<evidence type="ECO:0000313" key="10">
    <source>
        <dbReference type="EMBL" id="OIR17757.1"/>
    </source>
</evidence>
<reference evidence="10" key="1">
    <citation type="submission" date="2016-10" db="EMBL/GenBank/DDBJ databases">
        <title>Sequence of Gallionella enrichment culture.</title>
        <authorList>
            <person name="Poehlein A."/>
            <person name="Muehling M."/>
            <person name="Daniel R."/>
        </authorList>
    </citation>
    <scope>NUCLEOTIDE SEQUENCE</scope>
</reference>
<sequence>MASSKKLLKNNSVRVKNAAVPTVNQHAPAAQHPLVVHLQAFLTNAFNLTENLKQPQLLLALSGGLDSCVLLHLLSALNKSGTLPFESHALHVHHGLSANADDWFDFCVAQCAKLNVPLQIVQVKVDKNSGLGIEAAARQLRYQALFNYRFEANGEVADYIVTAHHQDDQAETLLLQLFRGSGVKGLAAMAAVDKPRRLLRPLLDVSRQTLHDYAMQHNIDWCEDESNIDTKYERNFVRHDVLSMLETRAPAVKSVLARTASHLAEASDLLDSLAEMDAKPLIIETGHENSLCLQGLSALDIPRTKNVLRWWFSKNHLAMPNTEQLNEIVDQLLNAKPDANVCLELSSFSASHLTLRRYQQRAYLCREQTTQPFDMVWNGEASLSLPNGGQLEFKQVIGEGLAVKFGMTKLRVTNRDGGERFKPNVLRPTRTLKHLLQEANMPPWQREHLPLIYWQDTLACVPGIGIAHELQATEGEQGIMVYWQDSPKEPQ</sequence>
<evidence type="ECO:0000256" key="1">
    <source>
        <dbReference type="ARBA" id="ARBA00004496"/>
    </source>
</evidence>
<evidence type="ECO:0000256" key="8">
    <source>
        <dbReference type="ARBA" id="ARBA00048539"/>
    </source>
</evidence>
<evidence type="ECO:0000256" key="2">
    <source>
        <dbReference type="ARBA" id="ARBA00013267"/>
    </source>
</evidence>
<organism evidence="10">
    <name type="scientific">mine drainage metagenome</name>
    <dbReference type="NCBI Taxonomy" id="410659"/>
    <lineage>
        <taxon>unclassified sequences</taxon>
        <taxon>metagenomes</taxon>
        <taxon>ecological metagenomes</taxon>
    </lineage>
</organism>
<proteinExistence type="inferred from homology"/>
<dbReference type="Pfam" id="PF01171">
    <property type="entry name" value="ATP_bind_3"/>
    <property type="match status" value="1"/>
</dbReference>
<dbReference type="GO" id="GO:0032267">
    <property type="term" value="F:tRNA(Ile)-lysidine synthase activity"/>
    <property type="evidence" value="ECO:0007669"/>
    <property type="project" value="UniProtKB-EC"/>
</dbReference>
<dbReference type="SUPFAM" id="SSF56037">
    <property type="entry name" value="PheT/TilS domain"/>
    <property type="match status" value="1"/>
</dbReference>
<dbReference type="Gene3D" id="1.20.59.20">
    <property type="match status" value="1"/>
</dbReference>
<dbReference type="Pfam" id="PF09179">
    <property type="entry name" value="TilS"/>
    <property type="match status" value="1"/>
</dbReference>
<dbReference type="AlphaFoldDB" id="A0A1J5TN66"/>
<dbReference type="SMART" id="SM00977">
    <property type="entry name" value="TilS_C"/>
    <property type="match status" value="1"/>
</dbReference>
<feature type="domain" description="Lysidine-tRNA(Ile) synthetase C-terminal" evidence="9">
    <location>
        <begin position="410"/>
        <end position="483"/>
    </location>
</feature>
<keyword evidence="7" id="KW-0067">ATP-binding</keyword>
<dbReference type="PANTHER" id="PTHR43033">
    <property type="entry name" value="TRNA(ILE)-LYSIDINE SYNTHASE-RELATED"/>
    <property type="match status" value="1"/>
</dbReference>
<protein>
    <recommendedName>
        <fullName evidence="2">tRNA(Ile)-lysidine synthetase</fullName>
        <ecNumber evidence="2">6.3.4.19</ecNumber>
    </recommendedName>
</protein>
<comment type="subcellular location">
    <subcellularLocation>
        <location evidence="1">Cytoplasm</location>
    </subcellularLocation>
</comment>
<evidence type="ECO:0000256" key="7">
    <source>
        <dbReference type="ARBA" id="ARBA00022840"/>
    </source>
</evidence>
<dbReference type="Pfam" id="PF11734">
    <property type="entry name" value="TilS_C"/>
    <property type="match status" value="1"/>
</dbReference>
<evidence type="ECO:0000256" key="4">
    <source>
        <dbReference type="ARBA" id="ARBA00022598"/>
    </source>
</evidence>
<keyword evidence="5" id="KW-0819">tRNA processing</keyword>
<dbReference type="InterPro" id="IPR014729">
    <property type="entry name" value="Rossmann-like_a/b/a_fold"/>
</dbReference>
<dbReference type="CDD" id="cd01992">
    <property type="entry name" value="TilS_N"/>
    <property type="match status" value="1"/>
</dbReference>
<name>A0A1J5TN66_9ZZZZ</name>
<dbReference type="PANTHER" id="PTHR43033:SF1">
    <property type="entry name" value="TRNA(ILE)-LYSIDINE SYNTHASE-RELATED"/>
    <property type="match status" value="1"/>
</dbReference>
<dbReference type="SUPFAM" id="SSF52402">
    <property type="entry name" value="Adenine nucleotide alpha hydrolases-like"/>
    <property type="match status" value="1"/>
</dbReference>
<dbReference type="InterPro" id="IPR012795">
    <property type="entry name" value="tRNA_Ile_lys_synt_N"/>
</dbReference>
<dbReference type="NCBIfam" id="TIGR02432">
    <property type="entry name" value="lysidine_TilS_N"/>
    <property type="match status" value="1"/>
</dbReference>
<dbReference type="EC" id="6.3.4.19" evidence="2"/>
<dbReference type="InterPro" id="IPR012796">
    <property type="entry name" value="Lysidine-tRNA-synth_C"/>
</dbReference>
<comment type="catalytic activity">
    <reaction evidence="8">
        <text>cytidine(34) in tRNA(Ile2) + L-lysine + ATP = lysidine(34) in tRNA(Ile2) + AMP + diphosphate + H(+)</text>
        <dbReference type="Rhea" id="RHEA:43744"/>
        <dbReference type="Rhea" id="RHEA-COMP:10625"/>
        <dbReference type="Rhea" id="RHEA-COMP:10670"/>
        <dbReference type="ChEBI" id="CHEBI:15378"/>
        <dbReference type="ChEBI" id="CHEBI:30616"/>
        <dbReference type="ChEBI" id="CHEBI:32551"/>
        <dbReference type="ChEBI" id="CHEBI:33019"/>
        <dbReference type="ChEBI" id="CHEBI:82748"/>
        <dbReference type="ChEBI" id="CHEBI:83665"/>
        <dbReference type="ChEBI" id="CHEBI:456215"/>
        <dbReference type="EC" id="6.3.4.19"/>
    </reaction>
</comment>
<dbReference type="InterPro" id="IPR011063">
    <property type="entry name" value="TilS/TtcA_N"/>
</dbReference>
<keyword evidence="6" id="KW-0547">Nucleotide-binding</keyword>
<dbReference type="GO" id="GO:0005737">
    <property type="term" value="C:cytoplasm"/>
    <property type="evidence" value="ECO:0007669"/>
    <property type="project" value="UniProtKB-SubCell"/>
</dbReference>
<gene>
    <name evidence="10" type="primary">tilS_1</name>
    <name evidence="10" type="ORF">GALL_19790</name>
</gene>
<dbReference type="EMBL" id="MLJW01000004">
    <property type="protein sequence ID" value="OIR17757.1"/>
    <property type="molecule type" value="Genomic_DNA"/>
</dbReference>
<dbReference type="NCBIfam" id="TIGR02433">
    <property type="entry name" value="lysidine_TilS_C"/>
    <property type="match status" value="1"/>
</dbReference>
<evidence type="ECO:0000256" key="5">
    <source>
        <dbReference type="ARBA" id="ARBA00022694"/>
    </source>
</evidence>
<dbReference type="Gene3D" id="3.40.50.620">
    <property type="entry name" value="HUPs"/>
    <property type="match status" value="1"/>
</dbReference>
<accession>A0A1J5TN66</accession>
<dbReference type="SUPFAM" id="SSF82829">
    <property type="entry name" value="MesJ substrate recognition domain-like"/>
    <property type="match status" value="1"/>
</dbReference>
<dbReference type="GO" id="GO:0008033">
    <property type="term" value="P:tRNA processing"/>
    <property type="evidence" value="ECO:0007669"/>
    <property type="project" value="UniProtKB-KW"/>
</dbReference>
<comment type="caution">
    <text evidence="10">The sequence shown here is derived from an EMBL/GenBank/DDBJ whole genome shotgun (WGS) entry which is preliminary data.</text>
</comment>
<evidence type="ECO:0000256" key="6">
    <source>
        <dbReference type="ARBA" id="ARBA00022741"/>
    </source>
</evidence>
<dbReference type="InterPro" id="IPR015262">
    <property type="entry name" value="tRNA_Ile_lys_synt_subst-bd"/>
</dbReference>